<reference evidence="2" key="2">
    <citation type="submission" date="2020-09" db="EMBL/GenBank/DDBJ databases">
        <authorList>
            <person name="Sun Q."/>
            <person name="Zhou Y."/>
        </authorList>
    </citation>
    <scope>NUCLEOTIDE SEQUENCE</scope>
    <source>
        <strain evidence="2">CGMCC 1.15178</strain>
    </source>
</reference>
<evidence type="ECO:0000259" key="1">
    <source>
        <dbReference type="PROSITE" id="PS51819"/>
    </source>
</evidence>
<proteinExistence type="predicted"/>
<dbReference type="PROSITE" id="PS51819">
    <property type="entry name" value="VOC"/>
    <property type="match status" value="1"/>
</dbReference>
<organism evidence="2 3">
    <name type="scientific">Paenibacillus nasutitermitis</name>
    <dbReference type="NCBI Taxonomy" id="1652958"/>
    <lineage>
        <taxon>Bacteria</taxon>
        <taxon>Bacillati</taxon>
        <taxon>Bacillota</taxon>
        <taxon>Bacilli</taxon>
        <taxon>Bacillales</taxon>
        <taxon>Paenibacillaceae</taxon>
        <taxon>Paenibacillus</taxon>
    </lineage>
</organism>
<dbReference type="AlphaFoldDB" id="A0A916Z5T7"/>
<dbReference type="InterPro" id="IPR029068">
    <property type="entry name" value="Glyas_Bleomycin-R_OHBP_Dase"/>
</dbReference>
<dbReference type="Pfam" id="PF00903">
    <property type="entry name" value="Glyoxalase"/>
    <property type="match status" value="1"/>
</dbReference>
<comment type="caution">
    <text evidence="2">The sequence shown here is derived from an EMBL/GenBank/DDBJ whole genome shotgun (WGS) entry which is preliminary data.</text>
</comment>
<dbReference type="RefSeq" id="WP_188994255.1">
    <property type="nucleotide sequence ID" value="NZ_BMHP01000003.1"/>
</dbReference>
<feature type="domain" description="VOC" evidence="1">
    <location>
        <begin position="2"/>
        <end position="125"/>
    </location>
</feature>
<dbReference type="Gene3D" id="3.30.720.110">
    <property type="match status" value="1"/>
</dbReference>
<dbReference type="SUPFAM" id="SSF54593">
    <property type="entry name" value="Glyoxalase/Bleomycin resistance protein/Dihydroxybiphenyl dioxygenase"/>
    <property type="match status" value="1"/>
</dbReference>
<keyword evidence="3" id="KW-1185">Reference proteome</keyword>
<dbReference type="EMBL" id="BMHP01000003">
    <property type="protein sequence ID" value="GGD78169.1"/>
    <property type="molecule type" value="Genomic_DNA"/>
</dbReference>
<accession>A0A916Z5T7</accession>
<name>A0A916Z5T7_9BACL</name>
<sequence>MKVNSFYPVILTEQVAVTSAFYREHFGFEPVFETDWYVSLKMTSSVLPFELAVLDASHPTLPVPFGKGTSGLVLNFEVEDADAEYDRLIRTAKLPLQLDIRDEDFGQRHFITSDPNGILIDIIAIIPPAESFSSQYTEDIWTKTEDGQTGA</sequence>
<evidence type="ECO:0000313" key="2">
    <source>
        <dbReference type="EMBL" id="GGD78169.1"/>
    </source>
</evidence>
<dbReference type="Gene3D" id="3.30.720.120">
    <property type="match status" value="1"/>
</dbReference>
<protein>
    <submittedName>
        <fullName evidence="2">Glyoxalase</fullName>
    </submittedName>
</protein>
<evidence type="ECO:0000313" key="3">
    <source>
        <dbReference type="Proteomes" id="UP000612456"/>
    </source>
</evidence>
<reference evidence="2" key="1">
    <citation type="journal article" date="2014" name="Int. J. Syst. Evol. Microbiol.">
        <title>Complete genome sequence of Corynebacterium casei LMG S-19264T (=DSM 44701T), isolated from a smear-ripened cheese.</title>
        <authorList>
            <consortium name="US DOE Joint Genome Institute (JGI-PGF)"/>
            <person name="Walter F."/>
            <person name="Albersmeier A."/>
            <person name="Kalinowski J."/>
            <person name="Ruckert C."/>
        </authorList>
    </citation>
    <scope>NUCLEOTIDE SEQUENCE</scope>
    <source>
        <strain evidence="2">CGMCC 1.15178</strain>
    </source>
</reference>
<dbReference type="InterPro" id="IPR004360">
    <property type="entry name" value="Glyas_Fos-R_dOase_dom"/>
</dbReference>
<dbReference type="InterPro" id="IPR037523">
    <property type="entry name" value="VOC_core"/>
</dbReference>
<gene>
    <name evidence="2" type="ORF">GCM10010911_40230</name>
</gene>
<dbReference type="Proteomes" id="UP000612456">
    <property type="component" value="Unassembled WGS sequence"/>
</dbReference>